<evidence type="ECO:0000313" key="1">
    <source>
        <dbReference type="EMBL" id="RRR67212.1"/>
    </source>
</evidence>
<dbReference type="Proteomes" id="UP000280307">
    <property type="component" value="Unassembled WGS sequence"/>
</dbReference>
<organism evidence="1 2">
    <name type="scientific">Candidatus Viridilinea halotolerans</name>
    <dbReference type="NCBI Taxonomy" id="2491704"/>
    <lineage>
        <taxon>Bacteria</taxon>
        <taxon>Bacillati</taxon>
        <taxon>Chloroflexota</taxon>
        <taxon>Chloroflexia</taxon>
        <taxon>Chloroflexales</taxon>
        <taxon>Chloroflexineae</taxon>
        <taxon>Oscillochloridaceae</taxon>
        <taxon>Candidatus Viridilinea</taxon>
    </lineage>
</organism>
<gene>
    <name evidence="1" type="ORF">EI684_19285</name>
</gene>
<protein>
    <submittedName>
        <fullName evidence="1">Uncharacterized protein</fullName>
    </submittedName>
</protein>
<sequence>MPLIERITLTYTQRIQLAPYNHVDAGLIVQVAPHPDDGPDAIHNLAHLIATTWEVVAQATHLQIETAVATFDQLLDDRRQRGAAGEASASSGTRNGASFAPAKPEAITAKQREILHGLTTSLGWSEADVAAFATRWGTTMSQITRSEAQALIQELHQQLANRAAAPSASTSNPPKTVEEARKRFFARYGAAIGGDLFAHVRGFLGEPTCPEPRTIKEWTSLAERVRDTISNNRPA</sequence>
<dbReference type="EMBL" id="RSAS01000802">
    <property type="protein sequence ID" value="RRR67212.1"/>
    <property type="molecule type" value="Genomic_DNA"/>
</dbReference>
<evidence type="ECO:0000313" key="2">
    <source>
        <dbReference type="Proteomes" id="UP000280307"/>
    </source>
</evidence>
<dbReference type="AlphaFoldDB" id="A0A426TST3"/>
<comment type="caution">
    <text evidence="1">The sequence shown here is derived from an EMBL/GenBank/DDBJ whole genome shotgun (WGS) entry which is preliminary data.</text>
</comment>
<accession>A0A426TST3</accession>
<proteinExistence type="predicted"/>
<name>A0A426TST3_9CHLR</name>
<reference evidence="1 2" key="1">
    <citation type="submission" date="2018-12" db="EMBL/GenBank/DDBJ databases">
        <title>Genome Sequence of Candidatus Viridilinea halotolerans isolated from saline sulfide-rich spring.</title>
        <authorList>
            <person name="Grouzdev D.S."/>
            <person name="Burganskaya E.I."/>
            <person name="Krutkina M.S."/>
            <person name="Sukhacheva M.V."/>
            <person name="Gorlenko V.M."/>
        </authorList>
    </citation>
    <scope>NUCLEOTIDE SEQUENCE [LARGE SCALE GENOMIC DNA]</scope>
    <source>
        <strain evidence="1">Chok-6</strain>
    </source>
</reference>